<proteinExistence type="predicted"/>
<accession>A0A1H7UF53</accession>
<evidence type="ECO:0000313" key="7">
    <source>
        <dbReference type="Proteomes" id="UP000198953"/>
    </source>
</evidence>
<dbReference type="PROSITE" id="PS50977">
    <property type="entry name" value="HTH_TETR_2"/>
    <property type="match status" value="1"/>
</dbReference>
<dbReference type="PANTHER" id="PTHR30055:SF234">
    <property type="entry name" value="HTH-TYPE TRANSCRIPTIONAL REGULATOR BETI"/>
    <property type="match status" value="1"/>
</dbReference>
<dbReference type="SUPFAM" id="SSF46689">
    <property type="entry name" value="Homeodomain-like"/>
    <property type="match status" value="1"/>
</dbReference>
<keyword evidence="3" id="KW-0804">Transcription</keyword>
<feature type="domain" description="HTH tetR-type" evidence="5">
    <location>
        <begin position="11"/>
        <end position="71"/>
    </location>
</feature>
<dbReference type="Gene3D" id="1.10.10.60">
    <property type="entry name" value="Homeodomain-like"/>
    <property type="match status" value="1"/>
</dbReference>
<dbReference type="PRINTS" id="PR00455">
    <property type="entry name" value="HTHTETR"/>
</dbReference>
<feature type="DNA-binding region" description="H-T-H motif" evidence="4">
    <location>
        <begin position="34"/>
        <end position="53"/>
    </location>
</feature>
<evidence type="ECO:0000259" key="5">
    <source>
        <dbReference type="PROSITE" id="PS50977"/>
    </source>
</evidence>
<dbReference type="EMBL" id="FOBF01000008">
    <property type="protein sequence ID" value="SEL95345.1"/>
    <property type="molecule type" value="Genomic_DNA"/>
</dbReference>
<sequence>MREGLRERKKRETRQAIHLAAMELFAQRGFDGVSVLEIAERAGVSKMTVFNYFPTKEAIVLIPLEEDFGDVAQLVRGRRPGESLVEGARRDFLDRLARHAPETGLDDSPYYRSLLRLVRDTPSLAARVLMLHVQTEAAIAAAIEEERPGDPYAPFAAGQLYALLRTLQTQNTRRIYLGQSAEEAYPEAVAAARTGFDLLESGLHGYLAP</sequence>
<evidence type="ECO:0000313" key="6">
    <source>
        <dbReference type="EMBL" id="SEL95345.1"/>
    </source>
</evidence>
<protein>
    <submittedName>
        <fullName evidence="6">Transcriptional regulator, TetR family</fullName>
    </submittedName>
</protein>
<dbReference type="InterPro" id="IPR001647">
    <property type="entry name" value="HTH_TetR"/>
</dbReference>
<dbReference type="InterPro" id="IPR009057">
    <property type="entry name" value="Homeodomain-like_sf"/>
</dbReference>
<dbReference type="GO" id="GO:0003700">
    <property type="term" value="F:DNA-binding transcription factor activity"/>
    <property type="evidence" value="ECO:0007669"/>
    <property type="project" value="TreeGrafter"/>
</dbReference>
<evidence type="ECO:0000256" key="1">
    <source>
        <dbReference type="ARBA" id="ARBA00023015"/>
    </source>
</evidence>
<dbReference type="Proteomes" id="UP000198953">
    <property type="component" value="Unassembled WGS sequence"/>
</dbReference>
<dbReference type="STRING" id="46177.SAMN05660976_03780"/>
<dbReference type="FunFam" id="1.10.10.60:FF:000141">
    <property type="entry name" value="TetR family transcriptional regulator"/>
    <property type="match status" value="1"/>
</dbReference>
<dbReference type="GO" id="GO:0000976">
    <property type="term" value="F:transcription cis-regulatory region binding"/>
    <property type="evidence" value="ECO:0007669"/>
    <property type="project" value="TreeGrafter"/>
</dbReference>
<reference evidence="6 7" key="1">
    <citation type="submission" date="2016-10" db="EMBL/GenBank/DDBJ databases">
        <authorList>
            <person name="de Groot N.N."/>
        </authorList>
    </citation>
    <scope>NUCLEOTIDE SEQUENCE [LARGE SCALE GENOMIC DNA]</scope>
    <source>
        <strain evidence="6 7">DSM 43357</strain>
    </source>
</reference>
<evidence type="ECO:0000256" key="3">
    <source>
        <dbReference type="ARBA" id="ARBA00023163"/>
    </source>
</evidence>
<organism evidence="6 7">
    <name type="scientific">Nonomuraea pusilla</name>
    <dbReference type="NCBI Taxonomy" id="46177"/>
    <lineage>
        <taxon>Bacteria</taxon>
        <taxon>Bacillati</taxon>
        <taxon>Actinomycetota</taxon>
        <taxon>Actinomycetes</taxon>
        <taxon>Streptosporangiales</taxon>
        <taxon>Streptosporangiaceae</taxon>
        <taxon>Nonomuraea</taxon>
    </lineage>
</organism>
<dbReference type="AlphaFoldDB" id="A0A1H7UF53"/>
<keyword evidence="1" id="KW-0805">Transcription regulation</keyword>
<dbReference type="RefSeq" id="WP_063791932.1">
    <property type="nucleotide sequence ID" value="NZ_BBZG01000001.1"/>
</dbReference>
<dbReference type="Pfam" id="PF00440">
    <property type="entry name" value="TetR_N"/>
    <property type="match status" value="1"/>
</dbReference>
<dbReference type="GO" id="GO:0045892">
    <property type="term" value="P:negative regulation of DNA-templated transcription"/>
    <property type="evidence" value="ECO:0007669"/>
    <property type="project" value="UniProtKB-ARBA"/>
</dbReference>
<dbReference type="Gene3D" id="1.10.357.10">
    <property type="entry name" value="Tetracycline Repressor, domain 2"/>
    <property type="match status" value="1"/>
</dbReference>
<evidence type="ECO:0000256" key="4">
    <source>
        <dbReference type="PROSITE-ProRule" id="PRU00335"/>
    </source>
</evidence>
<gene>
    <name evidence="6" type="ORF">SAMN05660976_03780</name>
</gene>
<name>A0A1H7UF53_9ACTN</name>
<dbReference type="InterPro" id="IPR050109">
    <property type="entry name" value="HTH-type_TetR-like_transc_reg"/>
</dbReference>
<keyword evidence="7" id="KW-1185">Reference proteome</keyword>
<dbReference type="PANTHER" id="PTHR30055">
    <property type="entry name" value="HTH-TYPE TRANSCRIPTIONAL REGULATOR RUTR"/>
    <property type="match status" value="1"/>
</dbReference>
<keyword evidence="2 4" id="KW-0238">DNA-binding</keyword>
<evidence type="ECO:0000256" key="2">
    <source>
        <dbReference type="ARBA" id="ARBA00023125"/>
    </source>
</evidence>
<dbReference type="OrthoDB" id="5185169at2"/>